<name>A0A8H6S903_9AGAR</name>
<dbReference type="Proteomes" id="UP000636479">
    <property type="component" value="Unassembled WGS sequence"/>
</dbReference>
<keyword evidence="1" id="KW-0732">Signal</keyword>
<gene>
    <name evidence="2" type="ORF">MIND_00995700</name>
</gene>
<proteinExistence type="predicted"/>
<accession>A0A8H6S903</accession>
<protein>
    <submittedName>
        <fullName evidence="2">Uncharacterized protein</fullName>
    </submittedName>
</protein>
<dbReference type="GeneID" id="59349077"/>
<reference evidence="2" key="1">
    <citation type="submission" date="2020-05" db="EMBL/GenBank/DDBJ databases">
        <title>Mycena genomes resolve the evolution of fungal bioluminescence.</title>
        <authorList>
            <person name="Tsai I.J."/>
        </authorList>
    </citation>
    <scope>NUCLEOTIDE SEQUENCE</scope>
    <source>
        <strain evidence="2">171206Taipei</strain>
    </source>
</reference>
<organism evidence="2 3">
    <name type="scientific">Mycena indigotica</name>
    <dbReference type="NCBI Taxonomy" id="2126181"/>
    <lineage>
        <taxon>Eukaryota</taxon>
        <taxon>Fungi</taxon>
        <taxon>Dikarya</taxon>
        <taxon>Basidiomycota</taxon>
        <taxon>Agaricomycotina</taxon>
        <taxon>Agaricomycetes</taxon>
        <taxon>Agaricomycetidae</taxon>
        <taxon>Agaricales</taxon>
        <taxon>Marasmiineae</taxon>
        <taxon>Mycenaceae</taxon>
        <taxon>Mycena</taxon>
    </lineage>
</organism>
<dbReference type="EMBL" id="JACAZF010000009">
    <property type="protein sequence ID" value="KAF7294592.1"/>
    <property type="molecule type" value="Genomic_DNA"/>
</dbReference>
<sequence>MLTFRFLSIAVLVVSSLAAPSTPSGLVHTPHGLRDASVVHEVPGGSKIRQIDSKTFHVISKEGSVLKTVKVNPEADARAPSPTTGDAPVPLQTGWVALAHYFNRDVPIGSFASTWSVPPNPAANHGQVLFLFNCIEPGSGNAILQPVLQWGRSAAGGGAYWAIATWYLSPAGTFHTPLINVNVGQVLSGGIGLIGVSSAGFSYFAAFTNIGDSTRLDAINGDELKWATVTLESYNIQSKDDYPTGSTVFSRTNLQLTNGGFPNINWATVSDTADNIITTIQTQGSTAAVITITY</sequence>
<dbReference type="RefSeq" id="XP_037215955.1">
    <property type="nucleotide sequence ID" value="XM_037366561.1"/>
</dbReference>
<evidence type="ECO:0000313" key="2">
    <source>
        <dbReference type="EMBL" id="KAF7294592.1"/>
    </source>
</evidence>
<evidence type="ECO:0000313" key="3">
    <source>
        <dbReference type="Proteomes" id="UP000636479"/>
    </source>
</evidence>
<feature type="signal peptide" evidence="1">
    <location>
        <begin position="1"/>
        <end position="18"/>
    </location>
</feature>
<comment type="caution">
    <text evidence="2">The sequence shown here is derived from an EMBL/GenBank/DDBJ whole genome shotgun (WGS) entry which is preliminary data.</text>
</comment>
<dbReference type="OrthoDB" id="3256306at2759"/>
<dbReference type="AlphaFoldDB" id="A0A8H6S903"/>
<keyword evidence="3" id="KW-1185">Reference proteome</keyword>
<evidence type="ECO:0000256" key="1">
    <source>
        <dbReference type="SAM" id="SignalP"/>
    </source>
</evidence>
<feature type="chain" id="PRO_5034335288" evidence="1">
    <location>
        <begin position="19"/>
        <end position="294"/>
    </location>
</feature>